<dbReference type="GeneID" id="106667365"/>
<keyword evidence="11" id="KW-1185">Reference proteome</keyword>
<evidence type="ECO:0000256" key="3">
    <source>
        <dbReference type="ARBA" id="ARBA00022692"/>
    </source>
</evidence>
<evidence type="ECO:0000256" key="8">
    <source>
        <dbReference type="SAM" id="Phobius"/>
    </source>
</evidence>
<feature type="transmembrane region" description="Helical" evidence="8">
    <location>
        <begin position="199"/>
        <end position="216"/>
    </location>
</feature>
<dbReference type="Proteomes" id="UP000494040">
    <property type="component" value="Unassembled WGS sequence"/>
</dbReference>
<sequence length="475" mass="52865">MFDNFTDDYAFQNVSDLLGTTEVNNSARVRLVWHGSWGPGRGAWAEVNKEVKWWLMLHAYGFAISFLVLAFYAFFSILNIRSLITKRPYMSTINVFLCVLSSSRAVCLFIDPYALKNIMPRLLGLAIWDLGFPSLVSALALLQLALLRLTQIPSAPQPLKNSSCLSLAITLHFASVLAIDTTLALHPHVLVAKYVVDTAFHVWGAAVCAVFLYSGVKAMRVLSDMPSAMLERDIDAQYKGIMQLAMLAPYNNLATSVAAALVPTLLAPKLVHEKKGIAASSSSSKTEPVKSCILKPTPKPSPNSSDNEEPRTTDQGQRRTKKLSWGPERRISGQLPKKASGTRLEEENEDVNTSLLPQRESKSDLTLDAILNHIAYMNRGGVSETTQSRKQRLRNVLRLTTLTPFLALLFVLTSLFRIYDPAWYDGYKKWLAFETCCRSLEVVIAWSMANLTKQPVSNHSITGYQTHGSKQSMFM</sequence>
<accession>A0A8I6RSU9</accession>
<dbReference type="RefSeq" id="XP_014250756.1">
    <property type="nucleotide sequence ID" value="XM_014395270.2"/>
</dbReference>
<keyword evidence="4" id="KW-0732">Signal</keyword>
<dbReference type="InterPro" id="IPR052836">
    <property type="entry name" value="PRRT_domain-containing"/>
</dbReference>
<feature type="transmembrane region" description="Helical" evidence="8">
    <location>
        <begin position="92"/>
        <end position="114"/>
    </location>
</feature>
<dbReference type="KEGG" id="clec:106667365"/>
<evidence type="ECO:0000256" key="5">
    <source>
        <dbReference type="ARBA" id="ARBA00022989"/>
    </source>
</evidence>
<feature type="transmembrane region" description="Helical" evidence="8">
    <location>
        <begin position="59"/>
        <end position="80"/>
    </location>
</feature>
<evidence type="ECO:0000313" key="11">
    <source>
        <dbReference type="Proteomes" id="UP000494040"/>
    </source>
</evidence>
<dbReference type="OrthoDB" id="10066605at2759"/>
<feature type="transmembrane region" description="Helical" evidence="8">
    <location>
        <begin position="159"/>
        <end position="179"/>
    </location>
</feature>
<dbReference type="InterPro" id="IPR059081">
    <property type="entry name" value="PRRT3-4"/>
</dbReference>
<feature type="transmembrane region" description="Helical" evidence="8">
    <location>
        <begin position="126"/>
        <end position="147"/>
    </location>
</feature>
<keyword evidence="2" id="KW-0597">Phosphoprotein</keyword>
<evidence type="ECO:0000256" key="1">
    <source>
        <dbReference type="ARBA" id="ARBA00004141"/>
    </source>
</evidence>
<evidence type="ECO:0000256" key="7">
    <source>
        <dbReference type="SAM" id="MobiDB-lite"/>
    </source>
</evidence>
<keyword evidence="5 8" id="KW-1133">Transmembrane helix</keyword>
<evidence type="ECO:0000313" key="10">
    <source>
        <dbReference type="EnsemblMetazoa" id="XP_014250756.1"/>
    </source>
</evidence>
<dbReference type="PANTHER" id="PTHR35578">
    <property type="entry name" value="PROLINE-RICH TRANSMEMBRANE PROTEIN 4-RELATED"/>
    <property type="match status" value="1"/>
</dbReference>
<protein>
    <recommendedName>
        <fullName evidence="9">Proline-rich transmembrane protein 3/4 domain-containing protein</fullName>
    </recommendedName>
</protein>
<evidence type="ECO:0000256" key="2">
    <source>
        <dbReference type="ARBA" id="ARBA00022553"/>
    </source>
</evidence>
<feature type="region of interest" description="Disordered" evidence="7">
    <location>
        <begin position="276"/>
        <end position="355"/>
    </location>
</feature>
<name>A0A8I6RSU9_CIMLE</name>
<evidence type="ECO:0000256" key="6">
    <source>
        <dbReference type="ARBA" id="ARBA00023136"/>
    </source>
</evidence>
<feature type="domain" description="Proline-rich transmembrane protein 3/4" evidence="9">
    <location>
        <begin position="43"/>
        <end position="229"/>
    </location>
</feature>
<reference evidence="10" key="1">
    <citation type="submission" date="2022-01" db="UniProtKB">
        <authorList>
            <consortium name="EnsemblMetazoa"/>
        </authorList>
    </citation>
    <scope>IDENTIFICATION</scope>
</reference>
<keyword evidence="6 8" id="KW-0472">Membrane</keyword>
<comment type="subcellular location">
    <subcellularLocation>
        <location evidence="1">Membrane</location>
        <topology evidence="1">Multi-pass membrane protein</topology>
    </subcellularLocation>
</comment>
<dbReference type="EnsemblMetazoa" id="XM_014395270.2">
    <property type="protein sequence ID" value="XP_014250756.1"/>
    <property type="gene ID" value="LOC106667365"/>
</dbReference>
<feature type="transmembrane region" description="Helical" evidence="8">
    <location>
        <begin position="396"/>
        <end position="419"/>
    </location>
</feature>
<dbReference type="AlphaFoldDB" id="A0A8I6RSU9"/>
<evidence type="ECO:0000259" key="9">
    <source>
        <dbReference type="Pfam" id="PF25987"/>
    </source>
</evidence>
<evidence type="ECO:0000256" key="4">
    <source>
        <dbReference type="ARBA" id="ARBA00022729"/>
    </source>
</evidence>
<organism evidence="10 11">
    <name type="scientific">Cimex lectularius</name>
    <name type="common">Bed bug</name>
    <name type="synonym">Acanthia lectularia</name>
    <dbReference type="NCBI Taxonomy" id="79782"/>
    <lineage>
        <taxon>Eukaryota</taxon>
        <taxon>Metazoa</taxon>
        <taxon>Ecdysozoa</taxon>
        <taxon>Arthropoda</taxon>
        <taxon>Hexapoda</taxon>
        <taxon>Insecta</taxon>
        <taxon>Pterygota</taxon>
        <taxon>Neoptera</taxon>
        <taxon>Paraneoptera</taxon>
        <taxon>Hemiptera</taxon>
        <taxon>Heteroptera</taxon>
        <taxon>Panheteroptera</taxon>
        <taxon>Cimicomorpha</taxon>
        <taxon>Cimicidae</taxon>
        <taxon>Cimex</taxon>
    </lineage>
</organism>
<dbReference type="OMA" id="NCYRSHS"/>
<keyword evidence="3 8" id="KW-0812">Transmembrane</keyword>
<dbReference type="PANTHER" id="PTHR35578:SF6">
    <property type="entry name" value="PROLINE-RICH TRANSMEMBRANE PROTEIN 4"/>
    <property type="match status" value="1"/>
</dbReference>
<proteinExistence type="predicted"/>
<dbReference type="Pfam" id="PF25987">
    <property type="entry name" value="PRRT3"/>
    <property type="match status" value="1"/>
</dbReference>